<comment type="caution">
    <text evidence="2">The sequence shown here is derived from an EMBL/GenBank/DDBJ whole genome shotgun (WGS) entry which is preliminary data.</text>
</comment>
<dbReference type="EMBL" id="BAABFN010000001">
    <property type="protein sequence ID" value="GAA4302390.1"/>
    <property type="molecule type" value="Genomic_DNA"/>
</dbReference>
<organism evidence="2 3">
    <name type="scientific">Compostibacter hankyongensis</name>
    <dbReference type="NCBI Taxonomy" id="1007089"/>
    <lineage>
        <taxon>Bacteria</taxon>
        <taxon>Pseudomonadati</taxon>
        <taxon>Bacteroidota</taxon>
        <taxon>Chitinophagia</taxon>
        <taxon>Chitinophagales</taxon>
        <taxon>Chitinophagaceae</taxon>
        <taxon>Compostibacter</taxon>
    </lineage>
</organism>
<reference evidence="3" key="1">
    <citation type="journal article" date="2019" name="Int. J. Syst. Evol. Microbiol.">
        <title>The Global Catalogue of Microorganisms (GCM) 10K type strain sequencing project: providing services to taxonomists for standard genome sequencing and annotation.</title>
        <authorList>
            <consortium name="The Broad Institute Genomics Platform"/>
            <consortium name="The Broad Institute Genome Sequencing Center for Infectious Disease"/>
            <person name="Wu L."/>
            <person name="Ma J."/>
        </authorList>
    </citation>
    <scope>NUCLEOTIDE SEQUENCE [LARGE SCALE GENOMIC DNA]</scope>
    <source>
        <strain evidence="3">JCM 17664</strain>
    </source>
</reference>
<evidence type="ECO:0000256" key="1">
    <source>
        <dbReference type="SAM" id="MobiDB-lite"/>
    </source>
</evidence>
<evidence type="ECO:0000313" key="2">
    <source>
        <dbReference type="EMBL" id="GAA4302390.1"/>
    </source>
</evidence>
<proteinExistence type="predicted"/>
<accession>A0ABP8FFX7</accession>
<sequence>MHMQDACLHRLSLKEIVEPYAGIVAFFECWGLPEGRKTLSFVLRAATRDKKTYIEDHGDLLFFYENMEKLVESAFLVHRLFKESAYGQTFAAVLEDAPRELFDEPDPALYCGGLGAGQRWDYFPRSLSRREFLDPYQVLEDFFDFRTLPEWREVLLELLSHAFSNAHAIESPVLRDIMDMQRYLHKLLEAAHLIYVREVFEIEGQQIVKYRPDVPPLNIPALQPDDEDADMDGAPDTGEDDIYRENEDIDTEA</sequence>
<feature type="region of interest" description="Disordered" evidence="1">
    <location>
        <begin position="218"/>
        <end position="253"/>
    </location>
</feature>
<protein>
    <submittedName>
        <fullName evidence="2">Uncharacterized protein</fullName>
    </submittedName>
</protein>
<gene>
    <name evidence="2" type="ORF">GCM10023143_04720</name>
</gene>
<evidence type="ECO:0000313" key="3">
    <source>
        <dbReference type="Proteomes" id="UP001501207"/>
    </source>
</evidence>
<dbReference type="Proteomes" id="UP001501207">
    <property type="component" value="Unassembled WGS sequence"/>
</dbReference>
<name>A0ABP8FFX7_9BACT</name>
<keyword evidence="3" id="KW-1185">Reference proteome</keyword>
<feature type="compositionally biased region" description="Acidic residues" evidence="1">
    <location>
        <begin position="224"/>
        <end position="240"/>
    </location>
</feature>